<name>A0ABD3QDX1_9STRA</name>
<gene>
    <name evidence="1" type="ORF">HJC23_000206</name>
</gene>
<keyword evidence="2" id="KW-1185">Reference proteome</keyword>
<dbReference type="Proteomes" id="UP001516023">
    <property type="component" value="Unassembled WGS sequence"/>
</dbReference>
<dbReference type="EMBL" id="JABMIG020000047">
    <property type="protein sequence ID" value="KAL3798292.1"/>
    <property type="molecule type" value="Genomic_DNA"/>
</dbReference>
<reference evidence="1 2" key="1">
    <citation type="journal article" date="2020" name="G3 (Bethesda)">
        <title>Improved Reference Genome for Cyclotella cryptica CCMP332, a Model for Cell Wall Morphogenesis, Salinity Adaptation, and Lipid Production in Diatoms (Bacillariophyta).</title>
        <authorList>
            <person name="Roberts W.R."/>
            <person name="Downey K.M."/>
            <person name="Ruck E.C."/>
            <person name="Traller J.C."/>
            <person name="Alverson A.J."/>
        </authorList>
    </citation>
    <scope>NUCLEOTIDE SEQUENCE [LARGE SCALE GENOMIC DNA]</scope>
    <source>
        <strain evidence="1 2">CCMP332</strain>
    </source>
</reference>
<sequence length="247" mass="28928">MTTVDDNITVQFNQLIRERDEFKHAAGIAERERRREEQVLQGHRSTMHEVADQIRVAQSDDGEGTRKLQTLKEIKARLAHQTESDRHEVVKVTNEMKGKEAEDKKQKWKFVREMDSINDELDVLLAKEENEKSLRLLDADTVNWLVEKKIAALIDRLEGMDENYVQAESEKLLHIKTKIEAARTALVEAQQKSTAVDHERKELELMLQGFRDQFMVENGVSSENDFVGFIFDFVPTRFLNMFFKEYW</sequence>
<comment type="caution">
    <text evidence="1">The sequence shown here is derived from an EMBL/GenBank/DDBJ whole genome shotgun (WGS) entry which is preliminary data.</text>
</comment>
<accession>A0ABD3QDX1</accession>
<proteinExistence type="predicted"/>
<protein>
    <submittedName>
        <fullName evidence="1">Uncharacterized protein</fullName>
    </submittedName>
</protein>
<evidence type="ECO:0000313" key="1">
    <source>
        <dbReference type="EMBL" id="KAL3798292.1"/>
    </source>
</evidence>
<evidence type="ECO:0000313" key="2">
    <source>
        <dbReference type="Proteomes" id="UP001516023"/>
    </source>
</evidence>
<dbReference type="AlphaFoldDB" id="A0ABD3QDX1"/>
<organism evidence="1 2">
    <name type="scientific">Cyclotella cryptica</name>
    <dbReference type="NCBI Taxonomy" id="29204"/>
    <lineage>
        <taxon>Eukaryota</taxon>
        <taxon>Sar</taxon>
        <taxon>Stramenopiles</taxon>
        <taxon>Ochrophyta</taxon>
        <taxon>Bacillariophyta</taxon>
        <taxon>Coscinodiscophyceae</taxon>
        <taxon>Thalassiosirophycidae</taxon>
        <taxon>Stephanodiscales</taxon>
        <taxon>Stephanodiscaceae</taxon>
        <taxon>Cyclotella</taxon>
    </lineage>
</organism>